<evidence type="ECO:0000313" key="3">
    <source>
        <dbReference type="Proteomes" id="UP000027138"/>
    </source>
</evidence>
<sequence>MEKLCLASPTHLVYAQFTPHPTKPRFSRVFASNSRGFSLNSGTGKNKKNGNIFERWK</sequence>
<gene>
    <name evidence="2" type="ORF">JCGZ_02448</name>
</gene>
<evidence type="ECO:0000313" key="2">
    <source>
        <dbReference type="EMBL" id="KDP42391.1"/>
    </source>
</evidence>
<dbReference type="AlphaFoldDB" id="A0A067L1P9"/>
<dbReference type="Proteomes" id="UP000027138">
    <property type="component" value="Unassembled WGS sequence"/>
</dbReference>
<name>A0A067L1P9_JATCU</name>
<protein>
    <submittedName>
        <fullName evidence="2">Uncharacterized protein</fullName>
    </submittedName>
</protein>
<keyword evidence="3" id="KW-1185">Reference proteome</keyword>
<proteinExistence type="predicted"/>
<feature type="region of interest" description="Disordered" evidence="1">
    <location>
        <begin position="37"/>
        <end position="57"/>
    </location>
</feature>
<reference evidence="2 3" key="1">
    <citation type="journal article" date="2014" name="PLoS ONE">
        <title>Global Analysis of Gene Expression Profiles in Physic Nut (Jatropha curcas L.) Seedlings Exposed to Salt Stress.</title>
        <authorList>
            <person name="Zhang L."/>
            <person name="Zhang C."/>
            <person name="Wu P."/>
            <person name="Chen Y."/>
            <person name="Li M."/>
            <person name="Jiang H."/>
            <person name="Wu G."/>
        </authorList>
    </citation>
    <scope>NUCLEOTIDE SEQUENCE [LARGE SCALE GENOMIC DNA]</scope>
    <source>
        <strain evidence="3">cv. GZQX0401</strain>
        <tissue evidence="2">Young leaves</tissue>
    </source>
</reference>
<organism evidence="2 3">
    <name type="scientific">Jatropha curcas</name>
    <name type="common">Barbados nut</name>
    <dbReference type="NCBI Taxonomy" id="180498"/>
    <lineage>
        <taxon>Eukaryota</taxon>
        <taxon>Viridiplantae</taxon>
        <taxon>Streptophyta</taxon>
        <taxon>Embryophyta</taxon>
        <taxon>Tracheophyta</taxon>
        <taxon>Spermatophyta</taxon>
        <taxon>Magnoliopsida</taxon>
        <taxon>eudicotyledons</taxon>
        <taxon>Gunneridae</taxon>
        <taxon>Pentapetalae</taxon>
        <taxon>rosids</taxon>
        <taxon>fabids</taxon>
        <taxon>Malpighiales</taxon>
        <taxon>Euphorbiaceae</taxon>
        <taxon>Crotonoideae</taxon>
        <taxon>Jatropheae</taxon>
        <taxon>Jatropha</taxon>
    </lineage>
</organism>
<accession>A0A067L1P9</accession>
<dbReference type="EMBL" id="KK914299">
    <property type="protein sequence ID" value="KDP42391.1"/>
    <property type="molecule type" value="Genomic_DNA"/>
</dbReference>
<evidence type="ECO:0000256" key="1">
    <source>
        <dbReference type="SAM" id="MobiDB-lite"/>
    </source>
</evidence>